<dbReference type="EMBL" id="BAAAZG010000035">
    <property type="protein sequence ID" value="GAA4082819.1"/>
    <property type="molecule type" value="Genomic_DNA"/>
</dbReference>
<dbReference type="Proteomes" id="UP001500683">
    <property type="component" value="Unassembled WGS sequence"/>
</dbReference>
<gene>
    <name evidence="1" type="ORF">GCM10022214_47690</name>
</gene>
<protein>
    <submittedName>
        <fullName evidence="1">Uncharacterized protein</fullName>
    </submittedName>
</protein>
<evidence type="ECO:0000313" key="1">
    <source>
        <dbReference type="EMBL" id="GAA4082819.1"/>
    </source>
</evidence>
<sequence>MPIAMLERRRDEYGPLETLRATMRRRMPLPTVRYVSEDDVKVALKVTYRHRSEEIAWLPDRQEYVYRTGHARGQMLGSDPDTAAETIATDLGVPISPRPPQRPAVP</sequence>
<dbReference type="RefSeq" id="WP_344951502.1">
    <property type="nucleotide sequence ID" value="NZ_BAAAZG010000035.1"/>
</dbReference>
<evidence type="ECO:0000313" key="2">
    <source>
        <dbReference type="Proteomes" id="UP001500683"/>
    </source>
</evidence>
<name>A0ABP7W7L4_9ACTN</name>
<keyword evidence="2" id="KW-1185">Reference proteome</keyword>
<comment type="caution">
    <text evidence="1">The sequence shown here is derived from an EMBL/GenBank/DDBJ whole genome shotgun (WGS) entry which is preliminary data.</text>
</comment>
<accession>A0ABP7W7L4</accession>
<proteinExistence type="predicted"/>
<reference evidence="2" key="1">
    <citation type="journal article" date="2019" name="Int. J. Syst. Evol. Microbiol.">
        <title>The Global Catalogue of Microorganisms (GCM) 10K type strain sequencing project: providing services to taxonomists for standard genome sequencing and annotation.</title>
        <authorList>
            <consortium name="The Broad Institute Genomics Platform"/>
            <consortium name="The Broad Institute Genome Sequencing Center for Infectious Disease"/>
            <person name="Wu L."/>
            <person name="Ma J."/>
        </authorList>
    </citation>
    <scope>NUCLEOTIDE SEQUENCE [LARGE SCALE GENOMIC DNA]</scope>
    <source>
        <strain evidence="2">JCM 16702</strain>
    </source>
</reference>
<organism evidence="1 2">
    <name type="scientific">Actinomadura miaoliensis</name>
    <dbReference type="NCBI Taxonomy" id="430685"/>
    <lineage>
        <taxon>Bacteria</taxon>
        <taxon>Bacillati</taxon>
        <taxon>Actinomycetota</taxon>
        <taxon>Actinomycetes</taxon>
        <taxon>Streptosporangiales</taxon>
        <taxon>Thermomonosporaceae</taxon>
        <taxon>Actinomadura</taxon>
    </lineage>
</organism>